<evidence type="ECO:0000313" key="16">
    <source>
        <dbReference type="Proteomes" id="UP000761534"/>
    </source>
</evidence>
<sequence length="431" mass="49867">MVEEEEVKDGLHRTESGDSLYSAGADAWQAEEEDSEEGSDVPSNRVSWFDLLDPFSHSTEITKTLDTVRKKGDEIRELAKRQREGFKDIARRQRGRMLKDEDLDRLKLQFLRQVDRMEERMTTESAISATEKLTFSLGLFNVFLMGFLIGARPHSVHKLYTIELCLLLPIRCYTYKRKKYHYYLADLCYFANLLSMLYIWVFPSSAVLFTACYALAFGTLSWAVIAWRNSLVLHSVDKTTSTFIHILPPTVFHVITHCLDEDFKSARFAGAVKMGNWRFLQGLLWTSVFYFIWQTLYHYFITIKRKDKIEAGVVTSFEHLRKAYGNTRLGKFVNSLPEPGPVIAFTAIQYCFQLFSMLLCPVWYSNQYLSAIFLSYIFLTASYNGATYYIDVFGKRFQKQLLKLQAEVAQMQQDPTSASTSATDLHNQQQQ</sequence>
<evidence type="ECO:0000256" key="9">
    <source>
        <dbReference type="ARBA" id="ARBA00023136"/>
    </source>
</evidence>
<feature type="region of interest" description="Disordered" evidence="13">
    <location>
        <begin position="1"/>
        <end position="42"/>
    </location>
</feature>
<evidence type="ECO:0000313" key="15">
    <source>
        <dbReference type="EMBL" id="KAA8903575.1"/>
    </source>
</evidence>
<feature type="transmembrane region" description="Helical" evidence="14">
    <location>
        <begin position="180"/>
        <end position="201"/>
    </location>
</feature>
<feature type="transmembrane region" description="Helical" evidence="14">
    <location>
        <begin position="342"/>
        <end position="364"/>
    </location>
</feature>
<keyword evidence="4" id="KW-0444">Lipid biosynthesis</keyword>
<evidence type="ECO:0000256" key="7">
    <source>
        <dbReference type="ARBA" id="ARBA00022989"/>
    </source>
</evidence>
<keyword evidence="6 14" id="KW-0812">Transmembrane</keyword>
<comment type="similarity">
    <text evidence="2">Belongs to the GPC1 family.</text>
</comment>
<feature type="transmembrane region" description="Helical" evidence="14">
    <location>
        <begin position="279"/>
        <end position="300"/>
    </location>
</feature>
<dbReference type="PANTHER" id="PTHR31201">
    <property type="entry name" value="OS01G0585100 PROTEIN"/>
    <property type="match status" value="1"/>
</dbReference>
<name>A0A642UX56_9ASCO</name>
<proteinExistence type="inferred from homology"/>
<reference evidence="15" key="1">
    <citation type="journal article" date="2019" name="G3 (Bethesda)">
        <title>Genome Assemblies of Two Rare Opportunistic Yeast Pathogens: Diutina rugosa (syn. Candida rugosa) and Trichomonascus ciferrii (syn. Candida ciferrii).</title>
        <authorList>
            <person name="Mixao V."/>
            <person name="Saus E."/>
            <person name="Hansen A.P."/>
            <person name="Lass-Florl C."/>
            <person name="Gabaldon T."/>
        </authorList>
    </citation>
    <scope>NUCLEOTIDE SEQUENCE</scope>
    <source>
        <strain evidence="15">CBS 4856</strain>
    </source>
</reference>
<keyword evidence="5" id="KW-0808">Transferase</keyword>
<comment type="caution">
    <text evidence="15">The sequence shown here is derived from an EMBL/GenBank/DDBJ whole genome shotgun (WGS) entry which is preliminary data.</text>
</comment>
<dbReference type="InterPro" id="IPR021261">
    <property type="entry name" value="GPCAT"/>
</dbReference>
<evidence type="ECO:0000256" key="3">
    <source>
        <dbReference type="ARBA" id="ARBA00019082"/>
    </source>
</evidence>
<keyword evidence="10" id="KW-0594">Phospholipid biosynthesis</keyword>
<evidence type="ECO:0000256" key="1">
    <source>
        <dbReference type="ARBA" id="ARBA00004141"/>
    </source>
</evidence>
<keyword evidence="8" id="KW-0443">Lipid metabolism</keyword>
<dbReference type="PANTHER" id="PTHR31201:SF1">
    <property type="entry name" value="GLYCEROPHOSPHOCHOLINE ACYLTRANSFERASE 1"/>
    <property type="match status" value="1"/>
</dbReference>
<dbReference type="VEuPathDB" id="FungiDB:TRICI_005676"/>
<evidence type="ECO:0000256" key="14">
    <source>
        <dbReference type="SAM" id="Phobius"/>
    </source>
</evidence>
<evidence type="ECO:0000256" key="8">
    <source>
        <dbReference type="ARBA" id="ARBA00023098"/>
    </source>
</evidence>
<evidence type="ECO:0000256" key="5">
    <source>
        <dbReference type="ARBA" id="ARBA00022679"/>
    </source>
</evidence>
<feature type="transmembrane region" description="Helical" evidence="14">
    <location>
        <begin position="207"/>
        <end position="227"/>
    </location>
</feature>
<dbReference type="Pfam" id="PF10998">
    <property type="entry name" value="DUF2838"/>
    <property type="match status" value="1"/>
</dbReference>
<dbReference type="GO" id="GO:0006656">
    <property type="term" value="P:phosphatidylcholine biosynthetic process"/>
    <property type="evidence" value="ECO:0007669"/>
    <property type="project" value="TreeGrafter"/>
</dbReference>
<keyword evidence="12" id="KW-0012">Acyltransferase</keyword>
<evidence type="ECO:0000256" key="2">
    <source>
        <dbReference type="ARBA" id="ARBA00006675"/>
    </source>
</evidence>
<dbReference type="Proteomes" id="UP000761534">
    <property type="component" value="Unassembled WGS sequence"/>
</dbReference>
<keyword evidence="16" id="KW-1185">Reference proteome</keyword>
<dbReference type="EMBL" id="SWFS01000440">
    <property type="protein sequence ID" value="KAA8903575.1"/>
    <property type="molecule type" value="Genomic_DNA"/>
</dbReference>
<keyword evidence="7 14" id="KW-1133">Transmembrane helix</keyword>
<accession>A0A642UX56</accession>
<organism evidence="15 16">
    <name type="scientific">Trichomonascus ciferrii</name>
    <dbReference type="NCBI Taxonomy" id="44093"/>
    <lineage>
        <taxon>Eukaryota</taxon>
        <taxon>Fungi</taxon>
        <taxon>Dikarya</taxon>
        <taxon>Ascomycota</taxon>
        <taxon>Saccharomycotina</taxon>
        <taxon>Dipodascomycetes</taxon>
        <taxon>Dipodascales</taxon>
        <taxon>Trichomonascaceae</taxon>
        <taxon>Trichomonascus</taxon>
        <taxon>Trichomonascus ciferrii complex</taxon>
    </lineage>
</organism>
<evidence type="ECO:0000256" key="12">
    <source>
        <dbReference type="ARBA" id="ARBA00023315"/>
    </source>
</evidence>
<protein>
    <recommendedName>
        <fullName evidence="3">Glycerophosphocholine acyltransferase 1</fullName>
    </recommendedName>
</protein>
<feature type="transmembrane region" description="Helical" evidence="14">
    <location>
        <begin position="370"/>
        <end position="390"/>
    </location>
</feature>
<evidence type="ECO:0000256" key="10">
    <source>
        <dbReference type="ARBA" id="ARBA00023209"/>
    </source>
</evidence>
<comment type="subcellular location">
    <subcellularLocation>
        <location evidence="1">Membrane</location>
        <topology evidence="1">Multi-pass membrane protein</topology>
    </subcellularLocation>
</comment>
<dbReference type="GO" id="GO:0016746">
    <property type="term" value="F:acyltransferase activity"/>
    <property type="evidence" value="ECO:0007669"/>
    <property type="project" value="UniProtKB-KW"/>
</dbReference>
<dbReference type="GO" id="GO:0016020">
    <property type="term" value="C:membrane"/>
    <property type="evidence" value="ECO:0007669"/>
    <property type="project" value="UniProtKB-SubCell"/>
</dbReference>
<evidence type="ECO:0000256" key="13">
    <source>
        <dbReference type="SAM" id="MobiDB-lite"/>
    </source>
</evidence>
<keyword evidence="11" id="KW-1208">Phospholipid metabolism</keyword>
<gene>
    <name evidence="15" type="ORF">TRICI_005676</name>
</gene>
<evidence type="ECO:0000256" key="6">
    <source>
        <dbReference type="ARBA" id="ARBA00022692"/>
    </source>
</evidence>
<evidence type="ECO:0000256" key="4">
    <source>
        <dbReference type="ARBA" id="ARBA00022516"/>
    </source>
</evidence>
<feature type="compositionally biased region" description="Acidic residues" evidence="13">
    <location>
        <begin position="29"/>
        <end position="39"/>
    </location>
</feature>
<evidence type="ECO:0000256" key="11">
    <source>
        <dbReference type="ARBA" id="ARBA00023264"/>
    </source>
</evidence>
<keyword evidence="9 14" id="KW-0472">Membrane</keyword>
<dbReference type="AlphaFoldDB" id="A0A642UX56"/>
<dbReference type="OrthoDB" id="406287at2759"/>